<dbReference type="InterPro" id="IPR046357">
    <property type="entry name" value="PPIase_dom_sf"/>
</dbReference>
<name>A0A921NRM0_9RHOB</name>
<dbReference type="EMBL" id="APKE01000014">
    <property type="protein sequence ID" value="KAF0676367.1"/>
    <property type="molecule type" value="Genomic_DNA"/>
</dbReference>
<dbReference type="SUPFAM" id="SSF54534">
    <property type="entry name" value="FKBP-like"/>
    <property type="match status" value="1"/>
</dbReference>
<keyword evidence="13" id="KW-1185">Reference proteome</keyword>
<dbReference type="AlphaFoldDB" id="A0A921NRM0"/>
<gene>
    <name evidence="12" type="primary">surA</name>
    <name evidence="12" type="ORF">PMES_01098</name>
</gene>
<dbReference type="PROSITE" id="PS50198">
    <property type="entry name" value="PPIC_PPIASE_2"/>
    <property type="match status" value="1"/>
</dbReference>
<dbReference type="Proteomes" id="UP000698242">
    <property type="component" value="Unassembled WGS sequence"/>
</dbReference>
<dbReference type="SUPFAM" id="SSF109998">
    <property type="entry name" value="Triger factor/SurA peptide-binding domain-like"/>
    <property type="match status" value="1"/>
</dbReference>
<evidence type="ECO:0000313" key="13">
    <source>
        <dbReference type="Proteomes" id="UP000698242"/>
    </source>
</evidence>
<evidence type="ECO:0000256" key="7">
    <source>
        <dbReference type="ARBA" id="ARBA00031484"/>
    </source>
</evidence>
<evidence type="ECO:0000256" key="8">
    <source>
        <dbReference type="PROSITE-ProRule" id="PRU00278"/>
    </source>
</evidence>
<evidence type="ECO:0000259" key="11">
    <source>
        <dbReference type="PROSITE" id="PS50198"/>
    </source>
</evidence>
<evidence type="ECO:0000256" key="3">
    <source>
        <dbReference type="ARBA" id="ARBA00013194"/>
    </source>
</evidence>
<evidence type="ECO:0000256" key="10">
    <source>
        <dbReference type="SAM" id="SignalP"/>
    </source>
</evidence>
<evidence type="ECO:0000256" key="5">
    <source>
        <dbReference type="ARBA" id="ARBA00023110"/>
    </source>
</evidence>
<keyword evidence="10" id="KW-0732">Signal</keyword>
<comment type="caution">
    <text evidence="12">The sequence shown here is derived from an EMBL/GenBank/DDBJ whole genome shotgun (WGS) entry which is preliminary data.</text>
</comment>
<evidence type="ECO:0000313" key="12">
    <source>
        <dbReference type="EMBL" id="KAF0676367.1"/>
    </source>
</evidence>
<dbReference type="GO" id="GO:0003755">
    <property type="term" value="F:peptidyl-prolyl cis-trans isomerase activity"/>
    <property type="evidence" value="ECO:0007669"/>
    <property type="project" value="UniProtKB-KW"/>
</dbReference>
<accession>A0A921NRM0</accession>
<dbReference type="Pfam" id="PF00639">
    <property type="entry name" value="Rotamase"/>
    <property type="match status" value="1"/>
</dbReference>
<dbReference type="PANTHER" id="PTHR47245:SF2">
    <property type="entry name" value="PEPTIDYL-PROLYL CIS-TRANS ISOMERASE HP_0175-RELATED"/>
    <property type="match status" value="1"/>
</dbReference>
<dbReference type="RefSeq" id="WP_159964510.1">
    <property type="nucleotide sequence ID" value="NZ_APKE01000014.1"/>
</dbReference>
<evidence type="ECO:0000256" key="9">
    <source>
        <dbReference type="SAM" id="MobiDB-lite"/>
    </source>
</evidence>
<dbReference type="InterPro" id="IPR000297">
    <property type="entry name" value="PPIase_PpiC"/>
</dbReference>
<feature type="domain" description="PpiC" evidence="11">
    <location>
        <begin position="159"/>
        <end position="248"/>
    </location>
</feature>
<evidence type="ECO:0000256" key="6">
    <source>
        <dbReference type="ARBA" id="ARBA00030642"/>
    </source>
</evidence>
<dbReference type="InterPro" id="IPR050245">
    <property type="entry name" value="PrsA_foldase"/>
</dbReference>
<keyword evidence="5 8" id="KW-0697">Rotamase</keyword>
<dbReference type="Gene3D" id="3.10.50.40">
    <property type="match status" value="1"/>
</dbReference>
<dbReference type="EC" id="5.2.1.8" evidence="3"/>
<sequence>MSNIRTLTGAGLIAASFAMPVFAQEQTAQDQATQDQATTDTASDAATDTAATPDAATVVATVNGTPITLGHMIVMRERLPEQYQQMPDQALWDGILEQLIQQTALSSDAALSGRAELMLENERRALLAGERIQAVADEAVTDEALQAAYDETYAGSEAQTEWNASHILVETEEEAEALINEIENGKDFAELAAEKSTGPSGPNGGELGWFGPGMMVDEFEEAVKTLEPGAVSAPTQTQFGWHVVKLNETREQPAPTLDDVRDDLAAQIQQEAVQEAIADITDKADVEKTAADGIDAALLRDDSILN</sequence>
<evidence type="ECO:0000256" key="2">
    <source>
        <dbReference type="ARBA" id="ARBA00007656"/>
    </source>
</evidence>
<feature type="region of interest" description="Disordered" evidence="9">
    <location>
        <begin position="28"/>
        <end position="51"/>
    </location>
</feature>
<dbReference type="PANTHER" id="PTHR47245">
    <property type="entry name" value="PEPTIDYLPROLYL ISOMERASE"/>
    <property type="match status" value="1"/>
</dbReference>
<protein>
    <recommendedName>
        <fullName evidence="4">Parvulin-like PPIase</fullName>
        <ecNumber evidence="3">5.2.1.8</ecNumber>
    </recommendedName>
    <alternativeName>
        <fullName evidence="6">Peptidyl-prolyl cis-trans isomerase plp</fullName>
    </alternativeName>
    <alternativeName>
        <fullName evidence="7">Rotamase plp</fullName>
    </alternativeName>
</protein>
<reference evidence="12" key="1">
    <citation type="submission" date="2013-03" db="EMBL/GenBank/DDBJ databases">
        <title>Genome Sequence of the Profundibacterium mesophilum strain KAUST100406-0324T from Red Sea, a novel genus in the family Rhodobacteraceae.</title>
        <authorList>
            <person name="Essack M."/>
            <person name="Alam I."/>
            <person name="Lafi F."/>
            <person name="Alawi W."/>
            <person name="Kamanu F."/>
            <person name="Al-Suwailem A."/>
            <person name="Lee O.O."/>
            <person name="Xu Y."/>
            <person name="Bajic V."/>
            <person name="Qian P.-Y."/>
            <person name="Archer J."/>
        </authorList>
    </citation>
    <scope>NUCLEOTIDE SEQUENCE</scope>
    <source>
        <strain evidence="12">KAUST100406-0324</strain>
    </source>
</reference>
<evidence type="ECO:0000256" key="1">
    <source>
        <dbReference type="ARBA" id="ARBA00000971"/>
    </source>
</evidence>
<feature type="chain" id="PRO_5037057766" description="Parvulin-like PPIase" evidence="10">
    <location>
        <begin position="24"/>
        <end position="306"/>
    </location>
</feature>
<keyword evidence="8 12" id="KW-0413">Isomerase</keyword>
<feature type="signal peptide" evidence="10">
    <location>
        <begin position="1"/>
        <end position="23"/>
    </location>
</feature>
<proteinExistence type="inferred from homology"/>
<comment type="catalytic activity">
    <reaction evidence="1">
        <text>[protein]-peptidylproline (omega=180) = [protein]-peptidylproline (omega=0)</text>
        <dbReference type="Rhea" id="RHEA:16237"/>
        <dbReference type="Rhea" id="RHEA-COMP:10747"/>
        <dbReference type="Rhea" id="RHEA-COMP:10748"/>
        <dbReference type="ChEBI" id="CHEBI:83833"/>
        <dbReference type="ChEBI" id="CHEBI:83834"/>
        <dbReference type="EC" id="5.2.1.8"/>
    </reaction>
</comment>
<dbReference type="InterPro" id="IPR023058">
    <property type="entry name" value="PPIase_PpiC_CS"/>
</dbReference>
<dbReference type="InterPro" id="IPR027304">
    <property type="entry name" value="Trigger_fact/SurA_dom_sf"/>
</dbReference>
<organism evidence="12 13">
    <name type="scientific">Profundibacterium mesophilum KAUST100406-0324</name>
    <dbReference type="NCBI Taxonomy" id="1037889"/>
    <lineage>
        <taxon>Bacteria</taxon>
        <taxon>Pseudomonadati</taxon>
        <taxon>Pseudomonadota</taxon>
        <taxon>Alphaproteobacteria</taxon>
        <taxon>Rhodobacterales</taxon>
        <taxon>Roseobacteraceae</taxon>
        <taxon>Profundibacterium</taxon>
    </lineage>
</organism>
<dbReference type="OrthoDB" id="14196at2"/>
<dbReference type="PROSITE" id="PS01096">
    <property type="entry name" value="PPIC_PPIASE_1"/>
    <property type="match status" value="1"/>
</dbReference>
<comment type="similarity">
    <text evidence="2">Belongs to the PpiC/parvulin rotamase family.</text>
</comment>
<evidence type="ECO:0000256" key="4">
    <source>
        <dbReference type="ARBA" id="ARBA00018370"/>
    </source>
</evidence>